<dbReference type="PROSITE" id="PS51203">
    <property type="entry name" value="CS"/>
    <property type="match status" value="2"/>
</dbReference>
<dbReference type="PROSITE" id="PS00973">
    <property type="entry name" value="USP_2"/>
    <property type="match status" value="1"/>
</dbReference>
<dbReference type="EC" id="3.4.19.12" evidence="3"/>
<dbReference type="GO" id="GO:0008270">
    <property type="term" value="F:zinc ion binding"/>
    <property type="evidence" value="ECO:0007669"/>
    <property type="project" value="UniProtKB-KW"/>
</dbReference>
<dbReference type="Gene3D" id="6.10.140.2220">
    <property type="match status" value="1"/>
</dbReference>
<dbReference type="InterPro" id="IPR050185">
    <property type="entry name" value="Ub_carboxyl-term_hydrolase"/>
</dbReference>
<evidence type="ECO:0000256" key="2">
    <source>
        <dbReference type="ARBA" id="ARBA00009085"/>
    </source>
</evidence>
<evidence type="ECO:0000256" key="10">
    <source>
        <dbReference type="ARBA" id="ARBA00022833"/>
    </source>
</evidence>
<dbReference type="PANTHER" id="PTHR21646">
    <property type="entry name" value="UBIQUITIN CARBOXYL-TERMINAL HYDROLASE"/>
    <property type="match status" value="1"/>
</dbReference>
<dbReference type="Pfam" id="PF04969">
    <property type="entry name" value="CS"/>
    <property type="match status" value="2"/>
</dbReference>
<keyword evidence="9" id="KW-0788">Thiol protease</keyword>
<dbReference type="GO" id="GO:0016579">
    <property type="term" value="P:protein deubiquitination"/>
    <property type="evidence" value="ECO:0007669"/>
    <property type="project" value="InterPro"/>
</dbReference>
<feature type="compositionally biased region" description="Acidic residues" evidence="12">
    <location>
        <begin position="1376"/>
        <end position="1389"/>
    </location>
</feature>
<feature type="non-terminal residue" evidence="16">
    <location>
        <position position="1"/>
    </location>
</feature>
<dbReference type="CDD" id="cd06463">
    <property type="entry name" value="p23_like"/>
    <property type="match status" value="1"/>
</dbReference>
<dbReference type="PANTHER" id="PTHR21646:SF74">
    <property type="entry name" value="UBIQUITIN CARBOXYL-TERMINAL HYDROLASE 19"/>
    <property type="match status" value="1"/>
</dbReference>
<comment type="caution">
    <text evidence="16">The sequence shown here is derived from an EMBL/GenBank/DDBJ whole genome shotgun (WGS) entry which is preliminary data.</text>
</comment>
<dbReference type="Pfam" id="PF00443">
    <property type="entry name" value="UCH"/>
    <property type="match status" value="1"/>
</dbReference>
<feature type="compositionally biased region" description="Polar residues" evidence="12">
    <location>
        <begin position="332"/>
        <end position="343"/>
    </location>
</feature>
<dbReference type="CDD" id="cd06466">
    <property type="entry name" value="p23_CS_SGT1_like"/>
    <property type="match status" value="1"/>
</dbReference>
<evidence type="ECO:0000256" key="6">
    <source>
        <dbReference type="ARBA" id="ARBA00022771"/>
    </source>
</evidence>
<keyword evidence="7" id="KW-0833">Ubl conjugation pathway</keyword>
<accession>A0A8S3ZC33</accession>
<dbReference type="SUPFAM" id="SSF49764">
    <property type="entry name" value="HSP20-like chaperones"/>
    <property type="match status" value="2"/>
</dbReference>
<evidence type="ECO:0000256" key="3">
    <source>
        <dbReference type="ARBA" id="ARBA00012759"/>
    </source>
</evidence>
<keyword evidence="17" id="KW-1185">Reference proteome</keyword>
<evidence type="ECO:0000256" key="12">
    <source>
        <dbReference type="SAM" id="MobiDB-lite"/>
    </source>
</evidence>
<dbReference type="Gene3D" id="3.90.70.10">
    <property type="entry name" value="Cysteine proteinases"/>
    <property type="match status" value="2"/>
</dbReference>
<name>A0A8S3ZC33_9EUPU</name>
<dbReference type="Gene3D" id="2.60.40.790">
    <property type="match status" value="2"/>
</dbReference>
<keyword evidence="8" id="KW-0378">Hydrolase</keyword>
<dbReference type="GO" id="GO:0004843">
    <property type="term" value="F:cysteine-type deubiquitinase activity"/>
    <property type="evidence" value="ECO:0007669"/>
    <property type="project" value="UniProtKB-EC"/>
</dbReference>
<proteinExistence type="inferred from homology"/>
<evidence type="ECO:0000256" key="1">
    <source>
        <dbReference type="ARBA" id="ARBA00000707"/>
    </source>
</evidence>
<comment type="catalytic activity">
    <reaction evidence="1">
        <text>Thiol-dependent hydrolysis of ester, thioester, amide, peptide and isopeptide bonds formed by the C-terminal Gly of ubiquitin (a 76-residue protein attached to proteins as an intracellular targeting signal).</text>
        <dbReference type="EC" id="3.4.19.12"/>
    </reaction>
</comment>
<dbReference type="InterPro" id="IPR018200">
    <property type="entry name" value="USP_CS"/>
</dbReference>
<keyword evidence="6 11" id="KW-0863">Zinc-finger</keyword>
<evidence type="ECO:0000256" key="8">
    <source>
        <dbReference type="ARBA" id="ARBA00022801"/>
    </source>
</evidence>
<feature type="domain" description="USP" evidence="13">
    <location>
        <begin position="386"/>
        <end position="1205"/>
    </location>
</feature>
<evidence type="ECO:0000256" key="9">
    <source>
        <dbReference type="ARBA" id="ARBA00022807"/>
    </source>
</evidence>
<evidence type="ECO:0000256" key="11">
    <source>
        <dbReference type="PROSITE-ProRule" id="PRU00134"/>
    </source>
</evidence>
<dbReference type="OrthoDB" id="265776at2759"/>
<comment type="similarity">
    <text evidence="2">Belongs to the peptidase C19 family.</text>
</comment>
<feature type="domain" description="MYND-type" evidence="14">
    <location>
        <begin position="679"/>
        <end position="720"/>
    </location>
</feature>
<dbReference type="InterPro" id="IPR029346">
    <property type="entry name" value="USP_C"/>
</dbReference>
<feature type="region of interest" description="Disordered" evidence="12">
    <location>
        <begin position="1371"/>
        <end position="1410"/>
    </location>
</feature>
<keyword evidence="5" id="KW-0479">Metal-binding</keyword>
<dbReference type="InterPro" id="IPR008978">
    <property type="entry name" value="HSP20-like_chaperone"/>
</dbReference>
<keyword evidence="10" id="KW-0862">Zinc</keyword>
<dbReference type="PROSITE" id="PS00972">
    <property type="entry name" value="USP_1"/>
    <property type="match status" value="1"/>
</dbReference>
<gene>
    <name evidence="16" type="ORF">CUNI_LOCUS10993</name>
</gene>
<evidence type="ECO:0000313" key="16">
    <source>
        <dbReference type="EMBL" id="CAG5125435.1"/>
    </source>
</evidence>
<dbReference type="SUPFAM" id="SSF54001">
    <property type="entry name" value="Cysteine proteinases"/>
    <property type="match status" value="1"/>
</dbReference>
<feature type="domain" description="CS" evidence="15">
    <location>
        <begin position="1"/>
        <end position="90"/>
    </location>
</feature>
<dbReference type="InterPro" id="IPR001394">
    <property type="entry name" value="Peptidase_C19_UCH"/>
</dbReference>
<evidence type="ECO:0000259" key="14">
    <source>
        <dbReference type="PROSITE" id="PS50865"/>
    </source>
</evidence>
<evidence type="ECO:0000256" key="7">
    <source>
        <dbReference type="ARBA" id="ARBA00022786"/>
    </source>
</evidence>
<dbReference type="InterPro" id="IPR007052">
    <property type="entry name" value="CS_dom"/>
</dbReference>
<dbReference type="PROSITE" id="PS01360">
    <property type="entry name" value="ZF_MYND_1"/>
    <property type="match status" value="1"/>
</dbReference>
<dbReference type="PROSITE" id="PS50235">
    <property type="entry name" value="USP_3"/>
    <property type="match status" value="1"/>
</dbReference>
<evidence type="ECO:0000259" key="13">
    <source>
        <dbReference type="PROSITE" id="PS50235"/>
    </source>
</evidence>
<dbReference type="InterPro" id="IPR038765">
    <property type="entry name" value="Papain-like_cys_pep_sf"/>
</dbReference>
<dbReference type="EMBL" id="CAJHNH020002057">
    <property type="protein sequence ID" value="CAG5125435.1"/>
    <property type="molecule type" value="Genomic_DNA"/>
</dbReference>
<reference evidence="16" key="1">
    <citation type="submission" date="2021-04" db="EMBL/GenBank/DDBJ databases">
        <authorList>
            <consortium name="Molecular Ecology Group"/>
        </authorList>
    </citation>
    <scope>NUCLEOTIDE SEQUENCE</scope>
</reference>
<dbReference type="CDD" id="cd02674">
    <property type="entry name" value="Peptidase_C19R"/>
    <property type="match status" value="1"/>
</dbReference>
<dbReference type="Proteomes" id="UP000678393">
    <property type="component" value="Unassembled WGS sequence"/>
</dbReference>
<evidence type="ECO:0000259" key="15">
    <source>
        <dbReference type="PROSITE" id="PS51203"/>
    </source>
</evidence>
<dbReference type="PROSITE" id="PS50865">
    <property type="entry name" value="ZF_MYND_2"/>
    <property type="match status" value="1"/>
</dbReference>
<dbReference type="Pfam" id="PF14533">
    <property type="entry name" value="USP7_C2"/>
    <property type="match status" value="1"/>
</dbReference>
<dbReference type="InterPro" id="IPR002893">
    <property type="entry name" value="Znf_MYND"/>
</dbReference>
<evidence type="ECO:0000313" key="17">
    <source>
        <dbReference type="Proteomes" id="UP000678393"/>
    </source>
</evidence>
<evidence type="ECO:0000256" key="5">
    <source>
        <dbReference type="ARBA" id="ARBA00022723"/>
    </source>
</evidence>
<organism evidence="16 17">
    <name type="scientific">Candidula unifasciata</name>
    <dbReference type="NCBI Taxonomy" id="100452"/>
    <lineage>
        <taxon>Eukaryota</taxon>
        <taxon>Metazoa</taxon>
        <taxon>Spiralia</taxon>
        <taxon>Lophotrochozoa</taxon>
        <taxon>Mollusca</taxon>
        <taxon>Gastropoda</taxon>
        <taxon>Heterobranchia</taxon>
        <taxon>Euthyneura</taxon>
        <taxon>Panpulmonata</taxon>
        <taxon>Eupulmonata</taxon>
        <taxon>Stylommatophora</taxon>
        <taxon>Helicina</taxon>
        <taxon>Helicoidea</taxon>
        <taxon>Geomitridae</taxon>
        <taxon>Candidula</taxon>
    </lineage>
</organism>
<sequence>DVNITHKWEQTISDVTITVYLNEVLTNDLVVNITSTDVNIRLSGGKCFVITFHKAVEEDKSQVHLKKEGSSTVLGIHVVKQHQELWDRLEEVSSHSKRMSFHHGMEGNSHDGDTSIDNRSMLAEEPAADDTDKAVCVCEEQSMDCEPEIMEKEEEPVYMLDHLKNDFFERGLVLTLQVYIKQVDKDSVCIQFSKQGFVLKFHTEDVKFLQLHDSTTKDTTFVWPVTTRKELVPEECKFKVKTNVIEILLQKTSQERWTSLEAPTRKEILDNAKSDTWMPISKSNQSSVGSGGANTFVDESVAATKDQANLKMSSDVMFDDLSDIDVNNQGCSSKVQSTSSSHLQTEDNEGASGSPFEGSVKKPTAKVRPLNSQTSVTENVVSRGYVGLVNLGNTCFMNCVLQVLANTREFRDYFLDGRFQQEINEDNLLGMRGQLATTFGVLLHWLWSCKKPYWEPRRLKELISKKNAQFFGYAQHDAHEFLAFLLDGLHEDLNRIRKKPYTETIDSDGRPDEVVAAEAWAQYKQRNDSVVVDLFQGQYKSKLVCPRCGKVSITFDPFLYLSVPLPKKKKTVTVTFMWKESYKRPVRYHIQIPQDSTVEKLLEELSVRTNVRTSDIRVFEAYRGRIKRIFTAGSRLDYVEQKDTIIACEILSEELAGEKVLEIFVMQRTLYPIDYPVRCAFCHKPCCDGIMLKRCTNCYRVGYCDRTCQRNHWSSHKGQCNPFADPVGCPFMISLPASRATYRNLIKNMEALSRFSVDMFQPPVKSSDVGCKVENIYFCYRFSVDVLQPPVKSSNVGCKVENVYFCYRFSVDVFQPPVKSSEGGSKSSASFTSSTLNNSLSQSCSSLNSLDSLSSTSSTCTLTGNQSDHLEVGEDPEEGACADQVQFPADLETVSSCGSSGVLSAATSGSQVSVNLDCQMSGGECAGASWPDGSDSGFESVEIMKSHEKMVPTSPVIGVQAAEADREKATPTFFIKPVTMEGVGIKVADRLDDRGDQPLALTNRQILSMDWRNNEKQPFYVLVQSKELEADEANDLNNMTASCSNRPTLHHCLELFTEPEILSPEEAWYCPSCKKHVEASKQMTIWRLPYILIIQLKRFSFQNFLLRAKVKKHIDFPIRGLDMSGYCVGLRPDEPKPVYDLYGVVNHHGLLIGGHYTSYVKCFGDSTTGSDEIGWRLCDDSRVTPVANEKSVVTSDAYLLFYRRRDQQVVIGSSCHIQDMEVNGPSLFSEPEVICPSSLDERNGNIPISQRTIISESTKSLKGLHQAEVLDNEIMSTDTVSWEDQENVGEPHVSQPCLRNISIGRMDSENMNRQNIIREKHFPDKSPIPFISQLQDEAQCLLGNSEQQLEEEITEKGDPEKEFLDYDIQKDTGFSYDDDDDFDDDDDDGEGRNLMIDMNDLSYTDMEAVD</sequence>
<dbReference type="InterPro" id="IPR028889">
    <property type="entry name" value="USP"/>
</dbReference>
<dbReference type="SUPFAM" id="SSF144232">
    <property type="entry name" value="HIT/MYND zinc finger-like"/>
    <property type="match status" value="1"/>
</dbReference>
<evidence type="ECO:0000256" key="4">
    <source>
        <dbReference type="ARBA" id="ARBA00022670"/>
    </source>
</evidence>
<feature type="domain" description="CS" evidence="15">
    <location>
        <begin position="160"/>
        <end position="261"/>
    </location>
</feature>
<dbReference type="GO" id="GO:0006508">
    <property type="term" value="P:proteolysis"/>
    <property type="evidence" value="ECO:0007669"/>
    <property type="project" value="UniProtKB-KW"/>
</dbReference>
<protein>
    <recommendedName>
        <fullName evidence="3">ubiquitinyl hydrolase 1</fullName>
        <ecNumber evidence="3">3.4.19.12</ecNumber>
    </recommendedName>
</protein>
<feature type="region of interest" description="Disordered" evidence="12">
    <location>
        <begin position="332"/>
        <end position="372"/>
    </location>
</feature>
<keyword evidence="4" id="KW-0645">Protease</keyword>
<dbReference type="Pfam" id="PF01753">
    <property type="entry name" value="zf-MYND"/>
    <property type="match status" value="1"/>
</dbReference>